<evidence type="ECO:0000256" key="1">
    <source>
        <dbReference type="SAM" id="Coils"/>
    </source>
</evidence>
<dbReference type="InterPro" id="IPR011935">
    <property type="entry name" value="CHP02231"/>
</dbReference>
<dbReference type="Proteomes" id="UP000559027">
    <property type="component" value="Unassembled WGS sequence"/>
</dbReference>
<dbReference type="Pfam" id="PF13598">
    <property type="entry name" value="DUF4139"/>
    <property type="match status" value="1"/>
</dbReference>
<dbReference type="PANTHER" id="PTHR31005">
    <property type="entry name" value="DUF4139 DOMAIN-CONTAINING PROTEIN"/>
    <property type="match status" value="1"/>
</dbReference>
<dbReference type="EMBL" id="JAACJO010000003">
    <property type="protein sequence ID" value="KAF5360523.1"/>
    <property type="molecule type" value="Genomic_DNA"/>
</dbReference>
<evidence type="ECO:0000259" key="3">
    <source>
        <dbReference type="Pfam" id="PF13600"/>
    </source>
</evidence>
<keyword evidence="5" id="KW-1185">Reference proteome</keyword>
<gene>
    <name evidence="4" type="ORF">D9756_004506</name>
</gene>
<evidence type="ECO:0000313" key="4">
    <source>
        <dbReference type="EMBL" id="KAF5360523.1"/>
    </source>
</evidence>
<dbReference type="InterPro" id="IPR037291">
    <property type="entry name" value="DUF4139"/>
</dbReference>
<protein>
    <recommendedName>
        <fullName evidence="6">Mucoidy inhibitor A</fullName>
    </recommendedName>
</protein>
<dbReference type="NCBIfam" id="TIGR02231">
    <property type="entry name" value="mucoidy inhibitor MuiA family protein"/>
    <property type="match status" value="1"/>
</dbReference>
<dbReference type="OrthoDB" id="10068793at2759"/>
<reference evidence="4 5" key="1">
    <citation type="journal article" date="2020" name="ISME J.">
        <title>Uncovering the hidden diversity of litter-decomposition mechanisms in mushroom-forming fungi.</title>
        <authorList>
            <person name="Floudas D."/>
            <person name="Bentzer J."/>
            <person name="Ahren D."/>
            <person name="Johansson T."/>
            <person name="Persson P."/>
            <person name="Tunlid A."/>
        </authorList>
    </citation>
    <scope>NUCLEOTIDE SEQUENCE [LARGE SCALE GENOMIC DNA]</scope>
    <source>
        <strain evidence="4 5">CBS 146.42</strain>
    </source>
</reference>
<feature type="domain" description="DUF4140" evidence="3">
    <location>
        <begin position="32"/>
        <end position="129"/>
    </location>
</feature>
<dbReference type="InterPro" id="IPR025554">
    <property type="entry name" value="DUF4140"/>
</dbReference>
<evidence type="ECO:0000259" key="2">
    <source>
        <dbReference type="Pfam" id="PF13598"/>
    </source>
</evidence>
<organism evidence="4 5">
    <name type="scientific">Leucocoprinus leucothites</name>
    <dbReference type="NCBI Taxonomy" id="201217"/>
    <lineage>
        <taxon>Eukaryota</taxon>
        <taxon>Fungi</taxon>
        <taxon>Dikarya</taxon>
        <taxon>Basidiomycota</taxon>
        <taxon>Agaricomycotina</taxon>
        <taxon>Agaricomycetes</taxon>
        <taxon>Agaricomycetidae</taxon>
        <taxon>Agaricales</taxon>
        <taxon>Agaricineae</taxon>
        <taxon>Agaricaceae</taxon>
        <taxon>Leucocoprinus</taxon>
    </lineage>
</organism>
<evidence type="ECO:0000313" key="5">
    <source>
        <dbReference type="Proteomes" id="UP000559027"/>
    </source>
</evidence>
<keyword evidence="1" id="KW-0175">Coiled coil</keyword>
<feature type="domain" description="DUF4139" evidence="2">
    <location>
        <begin position="207"/>
        <end position="569"/>
    </location>
</feature>
<name>A0A8H5G900_9AGAR</name>
<sequence length="577" mass="63187">MTMTVTEDTPPSFEPTTVELTSVSDGKITNISLYSSRAEVTRVFRLEVRVGLNQVNISGLPNALDQNSLKVEGAGRATIHDVTISDLPAIDKPTTSDRLEELLRKRKNTEQAIDRCSLAIKALETYLGTLNVKDVGVAEVANIVKTYQTTGEGLDDELNRLRDELAKIDSETDSERQKLTGPAENQQLRKKVAVGVFADSAEEVEIKLVYGVQRASWKALYDVRVDMHAKEKPVELTYKASIIQNTGEDWKDVELTLETAEPTFGIGIPHLPTWTVSVFRPTPQPLRLAKSRSHSLRGTAALLGSDSPVRAQLVMQESDFREPSMAQMEASVGSKGNITATFVVPGKISIPSDGGTHSVTIVKLDLSAKMRWITVPKQEAKTHLSAKIKNASEYTLLGGQASIYVDGSFIARTGIPAVSPEETFDCPLGLDPSVRITYHPRSKKTTRTGFYNKITTHVYIQRITVFNSKTHAIDDLKVTDQFPVSDDSSITVKQISPALGDVLKEATSGEFKIPDKLKVSSGIFAQWNGADEPDVNVELLGKDGKFDWVCAVPAQGKVDLLMQYEVAAPPRTHITGL</sequence>
<comment type="caution">
    <text evidence="4">The sequence shown here is derived from an EMBL/GenBank/DDBJ whole genome shotgun (WGS) entry which is preliminary data.</text>
</comment>
<feature type="coiled-coil region" evidence="1">
    <location>
        <begin position="144"/>
        <end position="178"/>
    </location>
</feature>
<dbReference type="AlphaFoldDB" id="A0A8H5G900"/>
<evidence type="ECO:0008006" key="6">
    <source>
        <dbReference type="Google" id="ProtNLM"/>
    </source>
</evidence>
<dbReference type="Pfam" id="PF13600">
    <property type="entry name" value="DUF4140"/>
    <property type="match status" value="1"/>
</dbReference>
<accession>A0A8H5G900</accession>
<proteinExistence type="predicted"/>
<dbReference type="PANTHER" id="PTHR31005:SF8">
    <property type="entry name" value="DUF4139 DOMAIN-CONTAINING PROTEIN"/>
    <property type="match status" value="1"/>
</dbReference>